<feature type="region of interest" description="Disordered" evidence="1">
    <location>
        <begin position="54"/>
        <end position="100"/>
    </location>
</feature>
<feature type="transmembrane region" description="Helical" evidence="2">
    <location>
        <begin position="366"/>
        <end position="388"/>
    </location>
</feature>
<evidence type="ECO:0000313" key="3">
    <source>
        <dbReference type="EMBL" id="KAK6752380.1"/>
    </source>
</evidence>
<keyword evidence="2" id="KW-0472">Membrane</keyword>
<feature type="compositionally biased region" description="Polar residues" evidence="1">
    <location>
        <begin position="22"/>
        <end position="35"/>
    </location>
</feature>
<dbReference type="EMBL" id="JAVFWL010000004">
    <property type="protein sequence ID" value="KAK6752380.1"/>
    <property type="molecule type" value="Genomic_DNA"/>
</dbReference>
<evidence type="ECO:0000313" key="4">
    <source>
        <dbReference type="Proteomes" id="UP001303046"/>
    </source>
</evidence>
<name>A0ABR1DPV2_NECAM</name>
<organism evidence="3 4">
    <name type="scientific">Necator americanus</name>
    <name type="common">Human hookworm</name>
    <dbReference type="NCBI Taxonomy" id="51031"/>
    <lineage>
        <taxon>Eukaryota</taxon>
        <taxon>Metazoa</taxon>
        <taxon>Ecdysozoa</taxon>
        <taxon>Nematoda</taxon>
        <taxon>Chromadorea</taxon>
        <taxon>Rhabditida</taxon>
        <taxon>Rhabditina</taxon>
        <taxon>Rhabditomorpha</taxon>
        <taxon>Strongyloidea</taxon>
        <taxon>Ancylostomatidae</taxon>
        <taxon>Bunostominae</taxon>
        <taxon>Necator</taxon>
    </lineage>
</organism>
<proteinExistence type="predicted"/>
<keyword evidence="2" id="KW-0812">Transmembrane</keyword>
<gene>
    <name evidence="3" type="primary">Necator_chrIV.g16964</name>
    <name evidence="3" type="ORF">RB195_003666</name>
</gene>
<reference evidence="3 4" key="1">
    <citation type="submission" date="2023-08" db="EMBL/GenBank/DDBJ databases">
        <title>A Necator americanus chromosomal reference genome.</title>
        <authorList>
            <person name="Ilik V."/>
            <person name="Petrzelkova K.J."/>
            <person name="Pardy F."/>
            <person name="Fuh T."/>
            <person name="Niatou-Singa F.S."/>
            <person name="Gouil Q."/>
            <person name="Baker L."/>
            <person name="Ritchie M.E."/>
            <person name="Jex A.R."/>
            <person name="Gazzola D."/>
            <person name="Li H."/>
            <person name="Toshio Fujiwara R."/>
            <person name="Zhan B."/>
            <person name="Aroian R.V."/>
            <person name="Pafco B."/>
            <person name="Schwarz E.M."/>
        </authorList>
    </citation>
    <scope>NUCLEOTIDE SEQUENCE [LARGE SCALE GENOMIC DNA]</scope>
    <source>
        <strain evidence="3 4">Aroian</strain>
        <tissue evidence="3">Whole animal</tissue>
    </source>
</reference>
<evidence type="ECO:0000256" key="1">
    <source>
        <dbReference type="SAM" id="MobiDB-lite"/>
    </source>
</evidence>
<keyword evidence="4" id="KW-1185">Reference proteome</keyword>
<dbReference type="Proteomes" id="UP001303046">
    <property type="component" value="Unassembled WGS sequence"/>
</dbReference>
<comment type="caution">
    <text evidence="3">The sequence shown here is derived from an EMBL/GenBank/DDBJ whole genome shotgun (WGS) entry which is preliminary data.</text>
</comment>
<sequence>MSLPVNHSHLTSHRSRYDPQLDLSQDFGNNSTSTAIRECPSSTFLDVTPGKKPAFRLQSPSIQPTSHPNTLPMAAKPVDVNGLSSSRGRRRYTQGSSRSKTIELGTLSEVEEDIYHNKEGYEAPNDKVTTAAHDNNGTIRRPTNGTVRSIARHLSERQKVERARAPAGAAATGPATLHHQHAEHDCPGVSHEEVQSAVKFRQPPCIHLDQRAIRCFSERNELRGPLAKWSPTPMMHHFDEKCNPIPHPSMSEFHPRAISSVSRTPSVHAVRSISRSSSMAGGLLVYDPRSMSLMDPRLAAAAAAAAAEVQIPDYSVPLWYPLPTPQPPPIYIPLGPPVMPLPPKMLKPPKNPSICAEMCCGGLAQMLWTLICIVLLGVVGVLITALLYL</sequence>
<keyword evidence="2" id="KW-1133">Transmembrane helix</keyword>
<evidence type="ECO:0000256" key="2">
    <source>
        <dbReference type="SAM" id="Phobius"/>
    </source>
</evidence>
<protein>
    <submittedName>
        <fullName evidence="3">Uncharacterized protein</fullName>
    </submittedName>
</protein>
<feature type="region of interest" description="Disordered" evidence="1">
    <location>
        <begin position="1"/>
        <end position="35"/>
    </location>
</feature>
<feature type="compositionally biased region" description="Polar residues" evidence="1">
    <location>
        <begin position="58"/>
        <end position="69"/>
    </location>
</feature>
<accession>A0ABR1DPV2</accession>